<gene>
    <name evidence="3" type="ORF">OH136_01805</name>
</gene>
<evidence type="ECO:0000259" key="2">
    <source>
        <dbReference type="Pfam" id="PF01266"/>
    </source>
</evidence>
<dbReference type="GO" id="GO:0005737">
    <property type="term" value="C:cytoplasm"/>
    <property type="evidence" value="ECO:0007669"/>
    <property type="project" value="TreeGrafter"/>
</dbReference>
<dbReference type="Gene3D" id="3.30.9.10">
    <property type="entry name" value="D-Amino Acid Oxidase, subunit A, domain 2"/>
    <property type="match status" value="1"/>
</dbReference>
<evidence type="ECO:0000313" key="3">
    <source>
        <dbReference type="EMBL" id="MCV6823277.1"/>
    </source>
</evidence>
<sequence length="353" mass="37758">MAEITIMGAGAFGLSIAFLCAKAGAKVRVLEKDHIGAGSSGGLVGALAPHTPERWNSKKQFQFESLVMAEPFWREVEEISNEATGYGRIGRLQPINTERMLELAQERAEFAKDHWRGKAEWRVVSAAEFGEWAPKSETGLLVHDTLSARMHPRLATRALASAIQKLGGEITLGQDTPPANAKTVIWATGAAGLEALSSEFDAPIGAGEKGQAALLGLSIEGKPQLYANSIHVIPHANGTTAIGSTTERDFNDAGETDDLLDDLLAKTRETFPVLANAPVIERWAGARPRSQTRAPIVGRYPGHDGQFIANGGFKIGFGMAPKLAQCMAELVLEGRDAIPDEFKPERSIPSASA</sequence>
<dbReference type="SUPFAM" id="SSF54373">
    <property type="entry name" value="FAD-linked reductases, C-terminal domain"/>
    <property type="match status" value="1"/>
</dbReference>
<protein>
    <submittedName>
        <fullName evidence="3">FAD-binding oxidoreductase</fullName>
    </submittedName>
</protein>
<comment type="caution">
    <text evidence="3">The sequence shown here is derived from an EMBL/GenBank/DDBJ whole genome shotgun (WGS) entry which is preliminary data.</text>
</comment>
<evidence type="ECO:0000313" key="4">
    <source>
        <dbReference type="Proteomes" id="UP001208041"/>
    </source>
</evidence>
<organism evidence="3 4">
    <name type="scientific">Halocynthiibacter halioticoli</name>
    <dbReference type="NCBI Taxonomy" id="2986804"/>
    <lineage>
        <taxon>Bacteria</taxon>
        <taxon>Pseudomonadati</taxon>
        <taxon>Pseudomonadota</taxon>
        <taxon>Alphaproteobacteria</taxon>
        <taxon>Rhodobacterales</taxon>
        <taxon>Paracoccaceae</taxon>
        <taxon>Halocynthiibacter</taxon>
    </lineage>
</organism>
<dbReference type="InterPro" id="IPR006076">
    <property type="entry name" value="FAD-dep_OxRdtase"/>
</dbReference>
<dbReference type="RefSeq" id="WP_263952115.1">
    <property type="nucleotide sequence ID" value="NZ_JAOYFC010000001.1"/>
</dbReference>
<feature type="domain" description="FAD dependent oxidoreductase" evidence="2">
    <location>
        <begin position="4"/>
        <end position="330"/>
    </location>
</feature>
<proteinExistence type="predicted"/>
<dbReference type="PANTHER" id="PTHR13847">
    <property type="entry name" value="SARCOSINE DEHYDROGENASE-RELATED"/>
    <property type="match status" value="1"/>
</dbReference>
<dbReference type="SUPFAM" id="SSF51905">
    <property type="entry name" value="FAD/NAD(P)-binding domain"/>
    <property type="match status" value="1"/>
</dbReference>
<dbReference type="Gene3D" id="3.50.50.60">
    <property type="entry name" value="FAD/NAD(P)-binding domain"/>
    <property type="match status" value="1"/>
</dbReference>
<keyword evidence="4" id="KW-1185">Reference proteome</keyword>
<dbReference type="EMBL" id="JAOYFC010000001">
    <property type="protein sequence ID" value="MCV6823277.1"/>
    <property type="molecule type" value="Genomic_DNA"/>
</dbReference>
<evidence type="ECO:0000256" key="1">
    <source>
        <dbReference type="ARBA" id="ARBA00023002"/>
    </source>
</evidence>
<reference evidence="3" key="1">
    <citation type="submission" date="2022-10" db="EMBL/GenBank/DDBJ databases">
        <authorList>
            <person name="Yue Y."/>
        </authorList>
    </citation>
    <scope>NUCLEOTIDE SEQUENCE</scope>
    <source>
        <strain evidence="3">Z654</strain>
    </source>
</reference>
<dbReference type="Proteomes" id="UP001208041">
    <property type="component" value="Unassembled WGS sequence"/>
</dbReference>
<dbReference type="PANTHER" id="PTHR13847:SF289">
    <property type="entry name" value="GLYCINE OXIDASE"/>
    <property type="match status" value="1"/>
</dbReference>
<dbReference type="Pfam" id="PF01266">
    <property type="entry name" value="DAO"/>
    <property type="match status" value="1"/>
</dbReference>
<name>A0AAE3J126_9RHOB</name>
<dbReference type="GO" id="GO:0016491">
    <property type="term" value="F:oxidoreductase activity"/>
    <property type="evidence" value="ECO:0007669"/>
    <property type="project" value="UniProtKB-KW"/>
</dbReference>
<dbReference type="AlphaFoldDB" id="A0AAE3J126"/>
<accession>A0AAE3J126</accession>
<dbReference type="InterPro" id="IPR036188">
    <property type="entry name" value="FAD/NAD-bd_sf"/>
</dbReference>
<keyword evidence="1" id="KW-0560">Oxidoreductase</keyword>